<evidence type="ECO:0000313" key="3">
    <source>
        <dbReference type="Proteomes" id="UP000001116"/>
    </source>
</evidence>
<dbReference type="Proteomes" id="UP000001116">
    <property type="component" value="Chromosome"/>
</dbReference>
<proteinExistence type="predicted"/>
<dbReference type="AlphaFoldDB" id="A6W9C6"/>
<evidence type="ECO:0000256" key="1">
    <source>
        <dbReference type="SAM" id="MobiDB-lite"/>
    </source>
</evidence>
<keyword evidence="3" id="KW-1185">Reference proteome</keyword>
<sequence>MAPSPKGSPACPPAPPPPPPRASLPRRGVAAVRRDPPPSRPPPRTPDPPPHGPPHGLLPRSPGARTMRPTPWTVRPVPTVWLDATTGQGVTDSGARVTPRLTGRRKRPTLVDLLDTAHNLSAERIMLTGKLPTAEPGRPHWLIAETPSWTSPGHWLGSPPTGRFTHDVTGRHLEVRTAAEWFPVEGLTPDQARQAWVTTTEAVKGVEDMELLKSPAATGAQLWARSLPRTLDPEPLPDDVAELLHRTSGQHRIEHLTTGPAACGCGACRPLVDLGATPRGGFAYVDGRFMYASLCRELGSGPVTRLTAAQGQELLETDPYARARYRVRFTVPEWWDHVGVLPVAHETVDAGWHYPNVPGASAETWADGVEAKIAHDNGWDVQVLEGLRFTRGRLLDTWADRLKRARERLAGHAELDPVVRSAAVAAVRGILIQGIGAFASRGRETTRVVWSAREVPPEAASTVVRHGEAFVYRLPSRQPGGQAAALYRPELAAQVWARGRARVLECPAALPHRPGAPRPVVGALQVDPAQLLAVNGDAIYTTAVPAWSLPTAHGGGDDGAVGRMRLQGWLGSVKLPATAAERNALRGKAEAAGIAEALAAAGAPQAGPEQERARA</sequence>
<reference evidence="3" key="1">
    <citation type="journal article" date="2008" name="PLoS ONE">
        <title>Survival in nuclear waste, extreme resistance, and potential applications gleaned from the genome sequence of Kineococcus radiotolerans SRS30216.</title>
        <authorList>
            <person name="Bagwell C.E."/>
            <person name="Bhat S."/>
            <person name="Hawkins G.M."/>
            <person name="Smith B.W."/>
            <person name="Biswas T."/>
            <person name="Hoover T.R."/>
            <person name="Saunders E."/>
            <person name="Han C.S."/>
            <person name="Tsodikov O.V."/>
            <person name="Shimkets L.J."/>
        </authorList>
    </citation>
    <scope>NUCLEOTIDE SEQUENCE [LARGE SCALE GENOMIC DNA]</scope>
    <source>
        <strain evidence="3">ATCC BAA-149 / DSM 14245 / SRS30216</strain>
    </source>
</reference>
<organism evidence="2 3">
    <name type="scientific">Kineococcus radiotolerans (strain ATCC BAA-149 / DSM 14245 / SRS30216)</name>
    <dbReference type="NCBI Taxonomy" id="266940"/>
    <lineage>
        <taxon>Bacteria</taxon>
        <taxon>Bacillati</taxon>
        <taxon>Actinomycetota</taxon>
        <taxon>Actinomycetes</taxon>
        <taxon>Kineosporiales</taxon>
        <taxon>Kineosporiaceae</taxon>
        <taxon>Kineococcus</taxon>
    </lineage>
</organism>
<feature type="compositionally biased region" description="Pro residues" evidence="1">
    <location>
        <begin position="38"/>
        <end position="53"/>
    </location>
</feature>
<dbReference type="KEGG" id="kra:Krad_1929"/>
<dbReference type="eggNOG" id="ENOG502Z9UW">
    <property type="taxonomic scope" value="Bacteria"/>
</dbReference>
<accession>A6W9C6</accession>
<feature type="region of interest" description="Disordered" evidence="1">
    <location>
        <begin position="1"/>
        <end position="73"/>
    </location>
</feature>
<dbReference type="EMBL" id="CP000750">
    <property type="protein sequence ID" value="ABS03415.1"/>
    <property type="molecule type" value="Genomic_DNA"/>
</dbReference>
<feature type="compositionally biased region" description="Pro residues" evidence="1">
    <location>
        <begin position="10"/>
        <end position="22"/>
    </location>
</feature>
<gene>
    <name evidence="2" type="ordered locus">Krad_1929</name>
</gene>
<dbReference type="HOGENOM" id="CLU_479701_0_0_11"/>
<evidence type="ECO:0000313" key="2">
    <source>
        <dbReference type="EMBL" id="ABS03415.1"/>
    </source>
</evidence>
<name>A6W9C6_KINRD</name>
<protein>
    <submittedName>
        <fullName evidence="2">Uncharacterized protein</fullName>
    </submittedName>
</protein>
<dbReference type="STRING" id="266940.Krad_1929"/>
<feature type="compositionally biased region" description="Low complexity" evidence="1">
    <location>
        <begin position="54"/>
        <end position="73"/>
    </location>
</feature>